<accession>A0ABD2ZKZ1</accession>
<name>A0ABD2ZKZ1_9GENT</name>
<gene>
    <name evidence="1" type="ORF">ACH5RR_018137</name>
</gene>
<sequence>MRSMKSSSCLDHIKRLSSTQSMKSLLCLHLGRAFSIDLVHEEIVMPSPCRAIPINLVREEFVVPPSCYSQGENNAATTHVQGKDKAATTRSDATMDVDLTSATTSSYQGFAVASHGRERHCY</sequence>
<evidence type="ECO:0000313" key="2">
    <source>
        <dbReference type="Proteomes" id="UP001630127"/>
    </source>
</evidence>
<comment type="caution">
    <text evidence="1">The sequence shown here is derived from an EMBL/GenBank/DDBJ whole genome shotgun (WGS) entry which is preliminary data.</text>
</comment>
<organism evidence="1 2">
    <name type="scientific">Cinchona calisaya</name>
    <dbReference type="NCBI Taxonomy" id="153742"/>
    <lineage>
        <taxon>Eukaryota</taxon>
        <taxon>Viridiplantae</taxon>
        <taxon>Streptophyta</taxon>
        <taxon>Embryophyta</taxon>
        <taxon>Tracheophyta</taxon>
        <taxon>Spermatophyta</taxon>
        <taxon>Magnoliopsida</taxon>
        <taxon>eudicotyledons</taxon>
        <taxon>Gunneridae</taxon>
        <taxon>Pentapetalae</taxon>
        <taxon>asterids</taxon>
        <taxon>lamiids</taxon>
        <taxon>Gentianales</taxon>
        <taxon>Rubiaceae</taxon>
        <taxon>Cinchonoideae</taxon>
        <taxon>Cinchoneae</taxon>
        <taxon>Cinchona</taxon>
    </lineage>
</organism>
<dbReference type="EMBL" id="JBJUIK010000008">
    <property type="protein sequence ID" value="KAL3519988.1"/>
    <property type="molecule type" value="Genomic_DNA"/>
</dbReference>
<dbReference type="AlphaFoldDB" id="A0ABD2ZKZ1"/>
<keyword evidence="2" id="KW-1185">Reference proteome</keyword>
<evidence type="ECO:0000313" key="1">
    <source>
        <dbReference type="EMBL" id="KAL3519988.1"/>
    </source>
</evidence>
<protein>
    <submittedName>
        <fullName evidence="1">Uncharacterized protein</fullName>
    </submittedName>
</protein>
<dbReference type="Proteomes" id="UP001630127">
    <property type="component" value="Unassembled WGS sequence"/>
</dbReference>
<reference evidence="1 2" key="1">
    <citation type="submission" date="2024-11" db="EMBL/GenBank/DDBJ databases">
        <title>A near-complete genome assembly of Cinchona calisaya.</title>
        <authorList>
            <person name="Lian D.C."/>
            <person name="Zhao X.W."/>
            <person name="Wei L."/>
        </authorList>
    </citation>
    <scope>NUCLEOTIDE SEQUENCE [LARGE SCALE GENOMIC DNA]</scope>
    <source>
        <tissue evidence="1">Nenye</tissue>
    </source>
</reference>
<proteinExistence type="predicted"/>